<dbReference type="PANTHER" id="PTHR33993">
    <property type="entry name" value="GLYOXALASE-RELATED"/>
    <property type="match status" value="1"/>
</dbReference>
<dbReference type="InterPro" id="IPR052164">
    <property type="entry name" value="Anthracycline_SecMetBiosynth"/>
</dbReference>
<dbReference type="SUPFAM" id="SSF54593">
    <property type="entry name" value="Glyoxalase/Bleomycin resistance protein/Dihydroxybiphenyl dioxygenase"/>
    <property type="match status" value="2"/>
</dbReference>
<gene>
    <name evidence="2" type="ORF">GCM10010468_00240</name>
</gene>
<reference evidence="3" key="1">
    <citation type="journal article" date="2019" name="Int. J. Syst. Evol. Microbiol.">
        <title>The Global Catalogue of Microorganisms (GCM) 10K type strain sequencing project: providing services to taxonomists for standard genome sequencing and annotation.</title>
        <authorList>
            <consortium name="The Broad Institute Genomics Platform"/>
            <consortium name="The Broad Institute Genome Sequencing Center for Infectious Disease"/>
            <person name="Wu L."/>
            <person name="Ma J."/>
        </authorList>
    </citation>
    <scope>NUCLEOTIDE SEQUENCE [LARGE SCALE GENOMIC DNA]</scope>
    <source>
        <strain evidence="3">JCM 9377</strain>
    </source>
</reference>
<protein>
    <submittedName>
        <fullName evidence="2">VOC family protein</fullName>
    </submittedName>
</protein>
<evidence type="ECO:0000313" key="2">
    <source>
        <dbReference type="EMBL" id="GAA3191748.1"/>
    </source>
</evidence>
<feature type="domain" description="VOC" evidence="1">
    <location>
        <begin position="142"/>
        <end position="259"/>
    </location>
</feature>
<name>A0ABP6PUX3_9ACTN</name>
<dbReference type="InterPro" id="IPR004360">
    <property type="entry name" value="Glyas_Fos-R_dOase_dom"/>
</dbReference>
<dbReference type="CDD" id="cd07247">
    <property type="entry name" value="SgaA_N_like"/>
    <property type="match status" value="2"/>
</dbReference>
<dbReference type="PANTHER" id="PTHR33993:SF14">
    <property type="entry name" value="GB|AAF24581.1"/>
    <property type="match status" value="1"/>
</dbReference>
<feature type="domain" description="VOC" evidence="1">
    <location>
        <begin position="11"/>
        <end position="128"/>
    </location>
</feature>
<proteinExistence type="predicted"/>
<organism evidence="2 3">
    <name type="scientific">Actinocorallia longicatena</name>
    <dbReference type="NCBI Taxonomy" id="111803"/>
    <lineage>
        <taxon>Bacteria</taxon>
        <taxon>Bacillati</taxon>
        <taxon>Actinomycetota</taxon>
        <taxon>Actinomycetes</taxon>
        <taxon>Streptosporangiales</taxon>
        <taxon>Thermomonosporaceae</taxon>
        <taxon>Actinocorallia</taxon>
    </lineage>
</organism>
<sequence length="266" mass="27901">MPQMSSHQPGTPCWAELATPDVEVAKAFYAGLFGWDARTPPDPATGGYTMFTLGGAEGHEVAAVTPLLAEGRQPVWTGYVSVADTAGACKAVLEQGGHVHLDPQPVPGRGTAAVCADPMGAVFGLWQPEGFAGAAFAGDRDTFCWSELACRDIDAARSFYSAVFGWSAETAPFAGGTSTYTTFSLDGRRVAGMVQMNEAWPAEIPPHWMVYFAADDTDAACERVTRLGGTVSVPPSDTPFGRLAVVGDPHGAYFSLIRPADPLPGA</sequence>
<keyword evidence="3" id="KW-1185">Reference proteome</keyword>
<evidence type="ECO:0000259" key="1">
    <source>
        <dbReference type="PROSITE" id="PS51819"/>
    </source>
</evidence>
<dbReference type="EMBL" id="BAAAUV010000001">
    <property type="protein sequence ID" value="GAA3191748.1"/>
    <property type="molecule type" value="Genomic_DNA"/>
</dbReference>
<dbReference type="PROSITE" id="PS51819">
    <property type="entry name" value="VOC"/>
    <property type="match status" value="2"/>
</dbReference>
<dbReference type="InterPro" id="IPR037523">
    <property type="entry name" value="VOC_core"/>
</dbReference>
<evidence type="ECO:0000313" key="3">
    <source>
        <dbReference type="Proteomes" id="UP001501237"/>
    </source>
</evidence>
<dbReference type="Proteomes" id="UP001501237">
    <property type="component" value="Unassembled WGS sequence"/>
</dbReference>
<dbReference type="Gene3D" id="3.10.180.10">
    <property type="entry name" value="2,3-Dihydroxybiphenyl 1,2-Dioxygenase, domain 1"/>
    <property type="match status" value="2"/>
</dbReference>
<dbReference type="InterPro" id="IPR029068">
    <property type="entry name" value="Glyas_Bleomycin-R_OHBP_Dase"/>
</dbReference>
<dbReference type="Pfam" id="PF00903">
    <property type="entry name" value="Glyoxalase"/>
    <property type="match status" value="2"/>
</dbReference>
<accession>A0ABP6PUX3</accession>
<comment type="caution">
    <text evidence="2">The sequence shown here is derived from an EMBL/GenBank/DDBJ whole genome shotgun (WGS) entry which is preliminary data.</text>
</comment>